<accession>A0ABD2BEV4</accession>
<evidence type="ECO:0000313" key="5">
    <source>
        <dbReference type="EMBL" id="KAL2731269.1"/>
    </source>
</evidence>
<evidence type="ECO:0000256" key="3">
    <source>
        <dbReference type="ARBA" id="ARBA00022737"/>
    </source>
</evidence>
<keyword evidence="6" id="KW-1185">Reference proteome</keyword>
<comment type="subcellular location">
    <subcellularLocation>
        <location evidence="1">Cytoplasm</location>
    </subcellularLocation>
</comment>
<evidence type="ECO:0000256" key="4">
    <source>
        <dbReference type="ARBA" id="ARBA00022860"/>
    </source>
</evidence>
<dbReference type="InterPro" id="IPR000048">
    <property type="entry name" value="IQ_motif_EF-hand-BS"/>
</dbReference>
<evidence type="ECO:0000256" key="1">
    <source>
        <dbReference type="ARBA" id="ARBA00004496"/>
    </source>
</evidence>
<comment type="caution">
    <text evidence="5">The sequence shown here is derived from an EMBL/GenBank/DDBJ whole genome shotgun (WGS) entry which is preliminary data.</text>
</comment>
<dbReference type="Pfam" id="PF00612">
    <property type="entry name" value="IQ"/>
    <property type="match status" value="3"/>
</dbReference>
<evidence type="ECO:0000256" key="2">
    <source>
        <dbReference type="ARBA" id="ARBA00022490"/>
    </source>
</evidence>
<dbReference type="SUPFAM" id="SSF52540">
    <property type="entry name" value="P-loop containing nucleoside triphosphate hydrolases"/>
    <property type="match status" value="1"/>
</dbReference>
<organism evidence="5 6">
    <name type="scientific">Vespula squamosa</name>
    <name type="common">Southern yellow jacket</name>
    <name type="synonym">Wasp</name>
    <dbReference type="NCBI Taxonomy" id="30214"/>
    <lineage>
        <taxon>Eukaryota</taxon>
        <taxon>Metazoa</taxon>
        <taxon>Ecdysozoa</taxon>
        <taxon>Arthropoda</taxon>
        <taxon>Hexapoda</taxon>
        <taxon>Insecta</taxon>
        <taxon>Pterygota</taxon>
        <taxon>Neoptera</taxon>
        <taxon>Endopterygota</taxon>
        <taxon>Hymenoptera</taxon>
        <taxon>Apocrita</taxon>
        <taxon>Aculeata</taxon>
        <taxon>Vespoidea</taxon>
        <taxon>Vespidae</taxon>
        <taxon>Vespinae</taxon>
        <taxon>Vespula</taxon>
    </lineage>
</organism>
<protein>
    <submittedName>
        <fullName evidence="5">Spermatogenesis-associated protein 17-like isoform X2</fullName>
    </submittedName>
</protein>
<keyword evidence="3" id="KW-0677">Repeat</keyword>
<dbReference type="PROSITE" id="PS50096">
    <property type="entry name" value="IQ"/>
    <property type="match status" value="3"/>
</dbReference>
<dbReference type="EMBL" id="JAUDFV010000105">
    <property type="protein sequence ID" value="KAL2731269.1"/>
    <property type="molecule type" value="Genomic_DNA"/>
</dbReference>
<dbReference type="PANTHER" id="PTHR22706:SF1">
    <property type="entry name" value="ASSEMBLY FACTOR FOR SPINDLE MICROTUBULES"/>
    <property type="match status" value="1"/>
</dbReference>
<name>A0ABD2BEV4_VESSQ</name>
<sequence>MASGLRYHIKISELQDEISKRNDLAESLKREYFIAARKIQAWFRGNVTRKHLLMLHKEAIIIQSNWRGYYVRNNFDKVIIIKVHQMWEDYYNRMATRIQAFWRGYWIRKTCLNFYERLRWLNNIYARNEEIVETMQKFKQNEINYTKNVLERESLLWILFILFKLHHLLRTKVKPGVITRIDQNNLTLIEKMLKCLKYKFYRPQKLTFCEHFTLEKEFSSILYGTSLARCEKEIRNFEYKLKTGNIPIYRSIIILKS</sequence>
<dbReference type="InterPro" id="IPR051185">
    <property type="entry name" value="ASPM"/>
</dbReference>
<dbReference type="Gene3D" id="1.20.5.190">
    <property type="match status" value="1"/>
</dbReference>
<evidence type="ECO:0000313" key="6">
    <source>
        <dbReference type="Proteomes" id="UP001607302"/>
    </source>
</evidence>
<dbReference type="CDD" id="cd23767">
    <property type="entry name" value="IQCD"/>
    <property type="match status" value="1"/>
</dbReference>
<keyword evidence="2" id="KW-0963">Cytoplasm</keyword>
<gene>
    <name evidence="5" type="ORF">V1478_004814</name>
</gene>
<reference evidence="5 6" key="1">
    <citation type="journal article" date="2024" name="Ann. Entomol. Soc. Am.">
        <title>Genomic analyses of the southern and eastern yellowjacket wasps (Hymenoptera: Vespidae) reveal evolutionary signatures of social life.</title>
        <authorList>
            <person name="Catto M.A."/>
            <person name="Caine P.B."/>
            <person name="Orr S.E."/>
            <person name="Hunt B.G."/>
            <person name="Goodisman M.A.D."/>
        </authorList>
    </citation>
    <scope>NUCLEOTIDE SEQUENCE [LARGE SCALE GENOMIC DNA]</scope>
    <source>
        <strain evidence="5">233</strain>
        <tissue evidence="5">Head and thorax</tissue>
    </source>
</reference>
<dbReference type="GO" id="GO:0005516">
    <property type="term" value="F:calmodulin binding"/>
    <property type="evidence" value="ECO:0007669"/>
    <property type="project" value="UniProtKB-KW"/>
</dbReference>
<keyword evidence="4" id="KW-0112">Calmodulin-binding</keyword>
<dbReference type="AlphaFoldDB" id="A0ABD2BEV4"/>
<dbReference type="PANTHER" id="PTHR22706">
    <property type="entry name" value="ASSEMBLY FACTOR FOR SPINDLE MICROTUBULES"/>
    <property type="match status" value="1"/>
</dbReference>
<proteinExistence type="predicted"/>
<dbReference type="Proteomes" id="UP001607302">
    <property type="component" value="Unassembled WGS sequence"/>
</dbReference>
<dbReference type="InterPro" id="IPR027417">
    <property type="entry name" value="P-loop_NTPase"/>
</dbReference>
<dbReference type="GO" id="GO:0005737">
    <property type="term" value="C:cytoplasm"/>
    <property type="evidence" value="ECO:0007669"/>
    <property type="project" value="UniProtKB-SubCell"/>
</dbReference>
<dbReference type="SMART" id="SM00015">
    <property type="entry name" value="IQ"/>
    <property type="match status" value="3"/>
</dbReference>